<dbReference type="PANTHER" id="PTHR43350">
    <property type="entry name" value="NAD-DEPENDENT ALCOHOL DEHYDROGENASE"/>
    <property type="match status" value="1"/>
</dbReference>
<gene>
    <name evidence="8" type="ORF">P9989_17850</name>
</gene>
<evidence type="ECO:0000256" key="2">
    <source>
        <dbReference type="ARBA" id="ARBA00008072"/>
    </source>
</evidence>
<dbReference type="InterPro" id="IPR013149">
    <property type="entry name" value="ADH-like_C"/>
</dbReference>
<dbReference type="SUPFAM" id="SSF51735">
    <property type="entry name" value="NAD(P)-binding Rossmann-fold domains"/>
    <property type="match status" value="1"/>
</dbReference>
<dbReference type="EMBL" id="CP121671">
    <property type="protein sequence ID" value="WFT74206.1"/>
    <property type="molecule type" value="Genomic_DNA"/>
</dbReference>
<organism evidence="8 9">
    <name type="scientific">Halobacillus naozhouensis</name>
    <dbReference type="NCBI Taxonomy" id="554880"/>
    <lineage>
        <taxon>Bacteria</taxon>
        <taxon>Bacillati</taxon>
        <taxon>Bacillota</taxon>
        <taxon>Bacilli</taxon>
        <taxon>Bacillales</taxon>
        <taxon>Bacillaceae</taxon>
        <taxon>Halobacillus</taxon>
    </lineage>
</organism>
<evidence type="ECO:0000256" key="3">
    <source>
        <dbReference type="ARBA" id="ARBA00022723"/>
    </source>
</evidence>
<keyword evidence="5" id="KW-0560">Oxidoreductase</keyword>
<reference evidence="8 9" key="1">
    <citation type="submission" date="2023-04" db="EMBL/GenBank/DDBJ databases">
        <title>Genome sequence of Halobacillus naozhouensis KACC 21980.</title>
        <authorList>
            <person name="Kim S."/>
            <person name="Heo J."/>
            <person name="Kwon S.-W."/>
        </authorList>
    </citation>
    <scope>NUCLEOTIDE SEQUENCE [LARGE SCALE GENOMIC DNA]</scope>
    <source>
        <strain evidence="8 9">KCTC 13234</strain>
    </source>
</reference>
<evidence type="ECO:0000313" key="9">
    <source>
        <dbReference type="Proteomes" id="UP001221597"/>
    </source>
</evidence>
<dbReference type="Gene3D" id="3.90.180.10">
    <property type="entry name" value="Medium-chain alcohol dehydrogenases, catalytic domain"/>
    <property type="match status" value="1"/>
</dbReference>
<protein>
    <submittedName>
        <fullName evidence="8">Alcohol dehydrogenase catalytic domain-containing protein</fullName>
    </submittedName>
</protein>
<dbReference type="Pfam" id="PF08240">
    <property type="entry name" value="ADH_N"/>
    <property type="match status" value="1"/>
</dbReference>
<dbReference type="InterPro" id="IPR013154">
    <property type="entry name" value="ADH-like_N"/>
</dbReference>
<keyword evidence="4" id="KW-0862">Zinc</keyword>
<keyword evidence="9" id="KW-1185">Reference proteome</keyword>
<accession>A0ABY8IWT2</accession>
<evidence type="ECO:0000256" key="5">
    <source>
        <dbReference type="ARBA" id="ARBA00023002"/>
    </source>
</evidence>
<sequence length="364" mass="40493">MSIKTVEDVKSKTYSLTAPWIFKEEELSREVSEGDVVVKPVLASVCHADLRYFTGKRRKEALQKKLPMALFHEGVGVIVKSNHPDRKVGERVVIVPNIPEYLVEGTTKEECCSSCKRGLADNYCEQGVFMGSGYDGIGQEHVVIPSECAVLIPEEVPEEIAVLAELSTVSLHAIERTAASLDDSQVAVFGDGPVGYLTAVMLHYVFHVPKDRLRVFGAVREKLEQFTFAETHLVQEYDFKSAEPVHLAIECAGGPFSESASNQAIDLLARGGDLVLMGVTEERVPINTRDLLEKGLSLHGSSRSSVPDYQRVIEAMRQRDCREAFKKLLPNNHVIVKGVNDLNEVMKQTAEHKAWKKTIISFEW</sequence>
<dbReference type="PANTHER" id="PTHR43350:SF19">
    <property type="entry name" value="D-GULOSIDE 3-DEHYDROGENASE"/>
    <property type="match status" value="1"/>
</dbReference>
<comment type="similarity">
    <text evidence="2">Belongs to the zinc-containing alcohol dehydrogenase family.</text>
</comment>
<dbReference type="Pfam" id="PF00107">
    <property type="entry name" value="ADH_zinc_N"/>
    <property type="match status" value="1"/>
</dbReference>
<evidence type="ECO:0000256" key="4">
    <source>
        <dbReference type="ARBA" id="ARBA00022833"/>
    </source>
</evidence>
<dbReference type="SUPFAM" id="SSF50129">
    <property type="entry name" value="GroES-like"/>
    <property type="match status" value="1"/>
</dbReference>
<dbReference type="InterPro" id="IPR011032">
    <property type="entry name" value="GroES-like_sf"/>
</dbReference>
<evidence type="ECO:0000259" key="6">
    <source>
        <dbReference type="Pfam" id="PF00107"/>
    </source>
</evidence>
<feature type="domain" description="Alcohol dehydrogenase-like C-terminal" evidence="6">
    <location>
        <begin position="242"/>
        <end position="316"/>
    </location>
</feature>
<feature type="domain" description="Alcohol dehydrogenase-like N-terminal" evidence="7">
    <location>
        <begin position="33"/>
        <end position="154"/>
    </location>
</feature>
<keyword evidence="3" id="KW-0479">Metal-binding</keyword>
<proteinExistence type="inferred from homology"/>
<dbReference type="Proteomes" id="UP001221597">
    <property type="component" value="Chromosome"/>
</dbReference>
<dbReference type="RefSeq" id="WP_283076206.1">
    <property type="nucleotide sequence ID" value="NZ_CP121671.1"/>
</dbReference>
<comment type="cofactor">
    <cofactor evidence="1">
        <name>Zn(2+)</name>
        <dbReference type="ChEBI" id="CHEBI:29105"/>
    </cofactor>
</comment>
<evidence type="ECO:0000313" key="8">
    <source>
        <dbReference type="EMBL" id="WFT74206.1"/>
    </source>
</evidence>
<dbReference type="InterPro" id="IPR036291">
    <property type="entry name" value="NAD(P)-bd_dom_sf"/>
</dbReference>
<dbReference type="Gene3D" id="3.40.50.720">
    <property type="entry name" value="NAD(P)-binding Rossmann-like Domain"/>
    <property type="match status" value="1"/>
</dbReference>
<evidence type="ECO:0000256" key="1">
    <source>
        <dbReference type="ARBA" id="ARBA00001947"/>
    </source>
</evidence>
<evidence type="ECO:0000259" key="7">
    <source>
        <dbReference type="Pfam" id="PF08240"/>
    </source>
</evidence>
<name>A0ABY8IWT2_9BACI</name>